<protein>
    <recommendedName>
        <fullName evidence="2">Capsule synthesis protein CapA domain-containing protein</fullName>
    </recommendedName>
</protein>
<dbReference type="AlphaFoldDB" id="A0A645HKW1"/>
<dbReference type="EMBL" id="VSSQ01095544">
    <property type="protein sequence ID" value="MPN39627.1"/>
    <property type="molecule type" value="Genomic_DNA"/>
</dbReference>
<sequence length="133" mass="14807">MYYPVESQTLIAHTAIDNGADLIIGHHPHVVQGIEQYKGKIIAYSLGNFCFGGNFNPKDKDTFILQVKYNLINGSPQSYEVKAIPCSISSVNYINDYCPTPAQGSEKTRILNKLNNISQSFGFSISDEFKIIK</sequence>
<feature type="domain" description="Capsule synthesis protein CapA" evidence="2">
    <location>
        <begin position="2"/>
        <end position="52"/>
    </location>
</feature>
<comment type="caution">
    <text evidence="3">The sequence shown here is derived from an EMBL/GenBank/DDBJ whole genome shotgun (WGS) entry which is preliminary data.</text>
</comment>
<gene>
    <name evidence="3" type="ORF">SDC9_187155</name>
</gene>
<comment type="similarity">
    <text evidence="1">Belongs to the CapA family.</text>
</comment>
<dbReference type="Pfam" id="PF09587">
    <property type="entry name" value="PGA_cap"/>
    <property type="match status" value="1"/>
</dbReference>
<dbReference type="SUPFAM" id="SSF56300">
    <property type="entry name" value="Metallo-dependent phosphatases"/>
    <property type="match status" value="1"/>
</dbReference>
<name>A0A645HKW1_9ZZZZ</name>
<evidence type="ECO:0000259" key="2">
    <source>
        <dbReference type="Pfam" id="PF09587"/>
    </source>
</evidence>
<proteinExistence type="inferred from homology"/>
<dbReference type="InterPro" id="IPR052169">
    <property type="entry name" value="CW_Biosynth-Accessory"/>
</dbReference>
<dbReference type="PANTHER" id="PTHR33393">
    <property type="entry name" value="POLYGLUTAMINE SYNTHESIS ACCESSORY PROTEIN RV0574C-RELATED"/>
    <property type="match status" value="1"/>
</dbReference>
<dbReference type="InterPro" id="IPR019079">
    <property type="entry name" value="Capsule_synth_CapA"/>
</dbReference>
<organism evidence="3">
    <name type="scientific">bioreactor metagenome</name>
    <dbReference type="NCBI Taxonomy" id="1076179"/>
    <lineage>
        <taxon>unclassified sequences</taxon>
        <taxon>metagenomes</taxon>
        <taxon>ecological metagenomes</taxon>
    </lineage>
</organism>
<dbReference type="InterPro" id="IPR029052">
    <property type="entry name" value="Metallo-depent_PP-like"/>
</dbReference>
<reference evidence="3" key="1">
    <citation type="submission" date="2019-08" db="EMBL/GenBank/DDBJ databases">
        <authorList>
            <person name="Kucharzyk K."/>
            <person name="Murdoch R.W."/>
            <person name="Higgins S."/>
            <person name="Loffler F."/>
        </authorList>
    </citation>
    <scope>NUCLEOTIDE SEQUENCE</scope>
</reference>
<evidence type="ECO:0000256" key="1">
    <source>
        <dbReference type="ARBA" id="ARBA00005662"/>
    </source>
</evidence>
<evidence type="ECO:0000313" key="3">
    <source>
        <dbReference type="EMBL" id="MPN39627.1"/>
    </source>
</evidence>
<dbReference type="PANTHER" id="PTHR33393:SF13">
    <property type="entry name" value="PGA BIOSYNTHESIS PROTEIN CAPA"/>
    <property type="match status" value="1"/>
</dbReference>
<accession>A0A645HKW1</accession>